<dbReference type="InterPro" id="IPR036271">
    <property type="entry name" value="Tet_transcr_reg_TetR-rel_C_sf"/>
</dbReference>
<dbReference type="PANTHER" id="PTHR47506">
    <property type="entry name" value="TRANSCRIPTIONAL REGULATORY PROTEIN"/>
    <property type="match status" value="1"/>
</dbReference>
<protein>
    <submittedName>
        <fullName evidence="6">TetR/AcrR family transcriptional regulator</fullName>
    </submittedName>
</protein>
<feature type="DNA-binding region" description="H-T-H motif" evidence="4">
    <location>
        <begin position="27"/>
        <end position="46"/>
    </location>
</feature>
<evidence type="ECO:0000256" key="3">
    <source>
        <dbReference type="ARBA" id="ARBA00023163"/>
    </source>
</evidence>
<sequence>MKKLNPKERVLEVASKLFREQGFNSTGVNQIIKDSKVAKASFYDHFESKDLLAVEYLNKRHIQWFKGLQDFICKSKTPKEKVLNSFEYLRYMNENENFSGCVFLNMLSELKYENTKPYEIIKNHKTDLSDFFKEIVKDEYKSFLIYMLFESCLTESQVYRNQEIIDNTIKYLKSKIL</sequence>
<dbReference type="Gene3D" id="1.10.357.10">
    <property type="entry name" value="Tetracycline Repressor, domain 2"/>
    <property type="match status" value="1"/>
</dbReference>
<evidence type="ECO:0000313" key="6">
    <source>
        <dbReference type="EMBL" id="RXQ94442.1"/>
    </source>
</evidence>
<evidence type="ECO:0000256" key="2">
    <source>
        <dbReference type="ARBA" id="ARBA00023125"/>
    </source>
</evidence>
<dbReference type="PANTHER" id="PTHR47506:SF1">
    <property type="entry name" value="HTH-TYPE TRANSCRIPTIONAL REGULATOR YJDC"/>
    <property type="match status" value="1"/>
</dbReference>
<dbReference type="SUPFAM" id="SSF48498">
    <property type="entry name" value="Tetracyclin repressor-like, C-terminal domain"/>
    <property type="match status" value="1"/>
</dbReference>
<comment type="caution">
    <text evidence="6">The sequence shown here is derived from an EMBL/GenBank/DDBJ whole genome shotgun (WGS) entry which is preliminary data.</text>
</comment>
<dbReference type="AlphaFoldDB" id="A0A4Q1JLI4"/>
<dbReference type="OrthoDB" id="9787680at2"/>
<keyword evidence="3" id="KW-0804">Transcription</keyword>
<dbReference type="InterPro" id="IPR009057">
    <property type="entry name" value="Homeodomain-like_sf"/>
</dbReference>
<evidence type="ECO:0000259" key="5">
    <source>
        <dbReference type="PROSITE" id="PS50977"/>
    </source>
</evidence>
<dbReference type="PROSITE" id="PS50977">
    <property type="entry name" value="HTH_TETR_2"/>
    <property type="match status" value="1"/>
</dbReference>
<dbReference type="InterPro" id="IPR001647">
    <property type="entry name" value="HTH_TetR"/>
</dbReference>
<keyword evidence="2 4" id="KW-0238">DNA-binding</keyword>
<gene>
    <name evidence="6" type="ORF">EO244_09170</name>
</gene>
<feature type="domain" description="HTH tetR-type" evidence="5">
    <location>
        <begin position="4"/>
        <end position="64"/>
    </location>
</feature>
<accession>A0A4Q1JLI4</accession>
<dbReference type="GO" id="GO:0003677">
    <property type="term" value="F:DNA binding"/>
    <property type="evidence" value="ECO:0007669"/>
    <property type="project" value="UniProtKB-UniRule"/>
</dbReference>
<dbReference type="EMBL" id="SAXA01000007">
    <property type="protein sequence ID" value="RXQ94442.1"/>
    <property type="molecule type" value="Genomic_DNA"/>
</dbReference>
<dbReference type="PRINTS" id="PR00455">
    <property type="entry name" value="HTHTETR"/>
</dbReference>
<evidence type="ECO:0000256" key="4">
    <source>
        <dbReference type="PROSITE-ProRule" id="PRU00335"/>
    </source>
</evidence>
<keyword evidence="7" id="KW-1185">Reference proteome</keyword>
<reference evidence="6 7" key="1">
    <citation type="submission" date="2019-01" db="EMBL/GenBank/DDBJ databases">
        <title>Ancylomarina salipaludis sp. nov., isolated from a salt marsh.</title>
        <authorList>
            <person name="Yoon J.-H."/>
        </authorList>
    </citation>
    <scope>NUCLEOTIDE SEQUENCE [LARGE SCALE GENOMIC DNA]</scope>
    <source>
        <strain evidence="6 7">SHSM-M15</strain>
    </source>
</reference>
<evidence type="ECO:0000256" key="1">
    <source>
        <dbReference type="ARBA" id="ARBA00023015"/>
    </source>
</evidence>
<dbReference type="Proteomes" id="UP000289703">
    <property type="component" value="Unassembled WGS sequence"/>
</dbReference>
<dbReference type="Pfam" id="PF00440">
    <property type="entry name" value="TetR_N"/>
    <property type="match status" value="1"/>
</dbReference>
<organism evidence="6 7">
    <name type="scientific">Ancylomarina salipaludis</name>
    <dbReference type="NCBI Taxonomy" id="2501299"/>
    <lineage>
        <taxon>Bacteria</taxon>
        <taxon>Pseudomonadati</taxon>
        <taxon>Bacteroidota</taxon>
        <taxon>Bacteroidia</taxon>
        <taxon>Marinilabiliales</taxon>
        <taxon>Marinifilaceae</taxon>
        <taxon>Ancylomarina</taxon>
    </lineage>
</organism>
<dbReference type="SUPFAM" id="SSF46689">
    <property type="entry name" value="Homeodomain-like"/>
    <property type="match status" value="1"/>
</dbReference>
<evidence type="ECO:0000313" key="7">
    <source>
        <dbReference type="Proteomes" id="UP000289703"/>
    </source>
</evidence>
<keyword evidence="1" id="KW-0805">Transcription regulation</keyword>
<name>A0A4Q1JLI4_9BACT</name>
<dbReference type="RefSeq" id="WP_129254370.1">
    <property type="nucleotide sequence ID" value="NZ_SAXA01000007.1"/>
</dbReference>
<proteinExistence type="predicted"/>